<evidence type="ECO:0000313" key="2">
    <source>
        <dbReference type="Proteomes" id="UP000827976"/>
    </source>
</evidence>
<reference evidence="2" key="1">
    <citation type="journal article" date="2022" name="Nat. Commun.">
        <title>Chromosome evolution and the genetic basis of agronomically important traits in greater yam.</title>
        <authorList>
            <person name="Bredeson J.V."/>
            <person name="Lyons J.B."/>
            <person name="Oniyinde I.O."/>
            <person name="Okereke N.R."/>
            <person name="Kolade O."/>
            <person name="Nnabue I."/>
            <person name="Nwadili C.O."/>
            <person name="Hribova E."/>
            <person name="Parker M."/>
            <person name="Nwogha J."/>
            <person name="Shu S."/>
            <person name="Carlson J."/>
            <person name="Kariba R."/>
            <person name="Muthemba S."/>
            <person name="Knop K."/>
            <person name="Barton G.J."/>
            <person name="Sherwood A.V."/>
            <person name="Lopez-Montes A."/>
            <person name="Asiedu R."/>
            <person name="Jamnadass R."/>
            <person name="Muchugi A."/>
            <person name="Goodstein D."/>
            <person name="Egesi C.N."/>
            <person name="Featherston J."/>
            <person name="Asfaw A."/>
            <person name="Simpson G.G."/>
            <person name="Dolezel J."/>
            <person name="Hendre P.S."/>
            <person name="Van Deynze A."/>
            <person name="Kumar P.L."/>
            <person name="Obidiegwu J.E."/>
            <person name="Bhattacharjee R."/>
            <person name="Rokhsar D.S."/>
        </authorList>
    </citation>
    <scope>NUCLEOTIDE SEQUENCE [LARGE SCALE GENOMIC DNA]</scope>
    <source>
        <strain evidence="2">cv. TDa95/00328</strain>
    </source>
</reference>
<evidence type="ECO:0000313" key="1">
    <source>
        <dbReference type="EMBL" id="KAH7661241.1"/>
    </source>
</evidence>
<name>A0ACB7ULA5_DIOAL</name>
<gene>
    <name evidence="1" type="ORF">IHE45_15G051200</name>
</gene>
<comment type="caution">
    <text evidence="1">The sequence shown here is derived from an EMBL/GenBank/DDBJ whole genome shotgun (WGS) entry which is preliminary data.</text>
</comment>
<dbReference type="EMBL" id="CM037025">
    <property type="protein sequence ID" value="KAH7661241.1"/>
    <property type="molecule type" value="Genomic_DNA"/>
</dbReference>
<sequence length="353" mass="40213">MQRDQEPPYHSDEEVQQEEQPDPTSLTDIMREMMLMMRAQRRQHTSAGGRDLLTEFGRYAPPPFAGTTNPTVSGYWISQIERTFRATQSPDEDKVRLASFMLRDSAAQWFKNELHLKRDSSFRTWKQFKEAFHAKYFSMSRRTQMDRQFLSLKQGSMSVEEYEAEFDRLSQFASSLVSDKSSKSRRFVDGLKTHIRRAIVSFIRLTYAEIVDIAKDLEITWLETQDQGRREHQWHRQNPRKSQSSESGSGHSRGECRSQPYSRPPSSSSGSGVRGSSGSAAQEVRCPTCGGPHSQPKCRRATGACYRCGNRNHFVAQCPQSPTRTQRGDGTQSVVVEQPRPSDGSQHMGTSGR</sequence>
<protein>
    <submittedName>
        <fullName evidence="1">Zinc finger CCHC-type protein</fullName>
    </submittedName>
</protein>
<dbReference type="Proteomes" id="UP000827976">
    <property type="component" value="Chromosome 15"/>
</dbReference>
<proteinExistence type="predicted"/>
<keyword evidence="2" id="KW-1185">Reference proteome</keyword>
<organism evidence="1 2">
    <name type="scientific">Dioscorea alata</name>
    <name type="common">Purple yam</name>
    <dbReference type="NCBI Taxonomy" id="55571"/>
    <lineage>
        <taxon>Eukaryota</taxon>
        <taxon>Viridiplantae</taxon>
        <taxon>Streptophyta</taxon>
        <taxon>Embryophyta</taxon>
        <taxon>Tracheophyta</taxon>
        <taxon>Spermatophyta</taxon>
        <taxon>Magnoliopsida</taxon>
        <taxon>Liliopsida</taxon>
        <taxon>Dioscoreales</taxon>
        <taxon>Dioscoreaceae</taxon>
        <taxon>Dioscorea</taxon>
    </lineage>
</organism>
<accession>A0ACB7ULA5</accession>